<dbReference type="Proteomes" id="UP000182826">
    <property type="component" value="Unassembled WGS sequence"/>
</dbReference>
<dbReference type="EMBL" id="MLFK01000010">
    <property type="protein sequence ID" value="OIV40340.1"/>
    <property type="molecule type" value="Genomic_DNA"/>
</dbReference>
<evidence type="ECO:0000313" key="3">
    <source>
        <dbReference type="Proteomes" id="UP000182826"/>
    </source>
</evidence>
<reference evidence="2 3" key="1">
    <citation type="submission" date="2016-10" db="EMBL/GenBank/DDBJ databases">
        <title>Draft Genome Sequence of Rhizobacteria Flavobacterium johnsoniae CI04.</title>
        <authorList>
            <person name="Bravo J.I."/>
            <person name="Lozano G.L."/>
            <person name="Handelsman J."/>
        </authorList>
    </citation>
    <scope>NUCLEOTIDE SEQUENCE [LARGE SCALE GENOMIC DNA]</scope>
    <source>
        <strain evidence="2 3">CI04</strain>
    </source>
</reference>
<organism evidence="2 3">
    <name type="scientific">Flavobacterium johnsoniae</name>
    <name type="common">Cytophaga johnsonae</name>
    <dbReference type="NCBI Taxonomy" id="986"/>
    <lineage>
        <taxon>Bacteria</taxon>
        <taxon>Pseudomonadati</taxon>
        <taxon>Bacteroidota</taxon>
        <taxon>Flavobacteriia</taxon>
        <taxon>Flavobacteriales</taxon>
        <taxon>Flavobacteriaceae</taxon>
        <taxon>Flavobacterium</taxon>
    </lineage>
</organism>
<evidence type="ECO:0000313" key="2">
    <source>
        <dbReference type="EMBL" id="OIV40340.1"/>
    </source>
</evidence>
<proteinExistence type="predicted"/>
<name>A0A1J7CFM0_FLAJO</name>
<dbReference type="RefSeq" id="WP_071638463.1">
    <property type="nucleotide sequence ID" value="NZ_MLFK01000010.1"/>
</dbReference>
<dbReference type="AlphaFoldDB" id="A0A1J7CFM0"/>
<sequence>MITNISWSAYLAAVSLIMFIWYVLLLFRFKHRAIKNFISGRSSWRAESLKKENKKAGPFSEYKESFSTLKDAEELHNRLSEIFTQSNAGGLSKDVFQNYIRFVLSEYPFVKQSELRGKINSLTVLHSEKYPELLLSYAEMDSLWDEKG</sequence>
<keyword evidence="1" id="KW-1133">Transmembrane helix</keyword>
<evidence type="ECO:0000256" key="1">
    <source>
        <dbReference type="SAM" id="Phobius"/>
    </source>
</evidence>
<gene>
    <name evidence="2" type="ORF">BKM63_20600</name>
</gene>
<dbReference type="OrthoDB" id="800022at2"/>
<protein>
    <submittedName>
        <fullName evidence="2">Uncharacterized protein</fullName>
    </submittedName>
</protein>
<comment type="caution">
    <text evidence="2">The sequence shown here is derived from an EMBL/GenBank/DDBJ whole genome shotgun (WGS) entry which is preliminary data.</text>
</comment>
<feature type="transmembrane region" description="Helical" evidence="1">
    <location>
        <begin position="6"/>
        <end position="27"/>
    </location>
</feature>
<keyword evidence="3" id="KW-1185">Reference proteome</keyword>
<keyword evidence="1" id="KW-0812">Transmembrane</keyword>
<keyword evidence="1" id="KW-0472">Membrane</keyword>
<accession>A0A1J7CFM0</accession>